<dbReference type="InterPro" id="IPR000601">
    <property type="entry name" value="PKD_dom"/>
</dbReference>
<keyword evidence="1" id="KW-0813">Transport</keyword>
<dbReference type="GO" id="GO:0020037">
    <property type="term" value="F:heme binding"/>
    <property type="evidence" value="ECO:0007669"/>
    <property type="project" value="InterPro"/>
</dbReference>
<evidence type="ECO:0000256" key="3">
    <source>
        <dbReference type="ARBA" id="ARBA00022723"/>
    </source>
</evidence>
<reference evidence="10" key="1">
    <citation type="submission" date="2009-08" db="EMBL/GenBank/DDBJ databases">
        <title>The complete genome of Chitinophaga pinensis DSM 2588.</title>
        <authorList>
            <consortium name="US DOE Joint Genome Institute (JGI-PGF)"/>
            <person name="Lucas S."/>
            <person name="Copeland A."/>
            <person name="Lapidus A."/>
            <person name="Glavina del Rio T."/>
            <person name="Dalin E."/>
            <person name="Tice H."/>
            <person name="Bruce D."/>
            <person name="Goodwin L."/>
            <person name="Pitluck S."/>
            <person name="Kyrpides N."/>
            <person name="Mavromatis K."/>
            <person name="Ivanova N."/>
            <person name="Mikhailova N."/>
            <person name="Sims D."/>
            <person name="Meinche L."/>
            <person name="Brettin T."/>
            <person name="Detter J.C."/>
            <person name="Han C."/>
            <person name="Larimer F."/>
            <person name="Land M."/>
            <person name="Hauser L."/>
            <person name="Markowitz V."/>
            <person name="Cheng J.-F."/>
            <person name="Hugenholtz P."/>
            <person name="Woyke T."/>
            <person name="Wu D."/>
            <person name="Spring S."/>
            <person name="Klenk H.-P."/>
            <person name="Eisen J.A."/>
        </authorList>
    </citation>
    <scope>NUCLEOTIDE SEQUENCE [LARGE SCALE GENOMIC DNA]</scope>
    <source>
        <strain evidence="10">ATCC 43595 / DSM 2588 / LMG 13176 / NBRC 15968 / NCIMB 11800 / UQM 2034</strain>
    </source>
</reference>
<proteinExistence type="predicted"/>
<dbReference type="PROSITE" id="PS51007">
    <property type="entry name" value="CYTC"/>
    <property type="match status" value="1"/>
</dbReference>
<dbReference type="Pfam" id="PF06283">
    <property type="entry name" value="ThuA"/>
    <property type="match status" value="1"/>
</dbReference>
<protein>
    <submittedName>
        <fullName evidence="9">PKD domain containing protein</fullName>
    </submittedName>
</protein>
<dbReference type="GO" id="GO:0005506">
    <property type="term" value="F:iron ion binding"/>
    <property type="evidence" value="ECO:0007669"/>
    <property type="project" value="InterPro"/>
</dbReference>
<evidence type="ECO:0000259" key="7">
    <source>
        <dbReference type="PROSITE" id="PS50093"/>
    </source>
</evidence>
<organism evidence="9 10">
    <name type="scientific">Chitinophaga pinensis (strain ATCC 43595 / DSM 2588 / LMG 13176 / NBRC 15968 / NCIMB 11800 / UQM 2034)</name>
    <dbReference type="NCBI Taxonomy" id="485918"/>
    <lineage>
        <taxon>Bacteria</taxon>
        <taxon>Pseudomonadati</taxon>
        <taxon>Bacteroidota</taxon>
        <taxon>Chitinophagia</taxon>
        <taxon>Chitinophagales</taxon>
        <taxon>Chitinophagaceae</taxon>
        <taxon>Chitinophaga</taxon>
    </lineage>
</organism>
<accession>A0A979G6N6</accession>
<dbReference type="OrthoDB" id="9816308at2"/>
<dbReference type="SUPFAM" id="SSF50952">
    <property type="entry name" value="Soluble quinoprotein glucose dehydrogenase"/>
    <property type="match status" value="1"/>
</dbReference>
<gene>
    <name evidence="9" type="ordered locus">Cpin_4398</name>
</gene>
<feature type="binding site" description="covalent" evidence="6">
    <location>
        <position position="927"/>
    </location>
    <ligand>
        <name>heme c</name>
        <dbReference type="ChEBI" id="CHEBI:61717"/>
    </ligand>
</feature>
<comment type="PTM">
    <text evidence="6">Binds 1 heme c group covalently per subunit.</text>
</comment>
<evidence type="ECO:0000256" key="6">
    <source>
        <dbReference type="PIRSR" id="PIRSR602324-1"/>
    </source>
</evidence>
<name>A0A979G6N6_CHIPD</name>
<keyword evidence="2 6" id="KW-0349">Heme</keyword>
<dbReference type="GO" id="GO:0009055">
    <property type="term" value="F:electron transfer activity"/>
    <property type="evidence" value="ECO:0007669"/>
    <property type="project" value="InterPro"/>
</dbReference>
<dbReference type="InterPro" id="IPR013783">
    <property type="entry name" value="Ig-like_fold"/>
</dbReference>
<dbReference type="InterPro" id="IPR011041">
    <property type="entry name" value="Quinoprot_gluc/sorb_DH_b-prop"/>
</dbReference>
<evidence type="ECO:0000313" key="10">
    <source>
        <dbReference type="Proteomes" id="UP000002215"/>
    </source>
</evidence>
<feature type="binding site" description="covalent" evidence="6">
    <location>
        <position position="878"/>
    </location>
    <ligand>
        <name>heme c</name>
        <dbReference type="ChEBI" id="CHEBI:61717"/>
    </ligand>
</feature>
<dbReference type="InterPro" id="IPR035986">
    <property type="entry name" value="PKD_dom_sf"/>
</dbReference>
<dbReference type="KEGG" id="cpi:Cpin_4398"/>
<dbReference type="Gene3D" id="2.60.40.10">
    <property type="entry name" value="Immunoglobulins"/>
    <property type="match status" value="1"/>
</dbReference>
<keyword evidence="4" id="KW-0249">Electron transport</keyword>
<dbReference type="Gene3D" id="2.60.120.260">
    <property type="entry name" value="Galactose-binding domain-like"/>
    <property type="match status" value="1"/>
</dbReference>
<dbReference type="InterPro" id="IPR012938">
    <property type="entry name" value="Glc/Sorbosone_DH"/>
</dbReference>
<dbReference type="InterPro" id="IPR011042">
    <property type="entry name" value="6-blade_b-propeller_TolB-like"/>
</dbReference>
<evidence type="ECO:0000313" key="9">
    <source>
        <dbReference type="EMBL" id="ACU61844.1"/>
    </source>
</evidence>
<dbReference type="InterPro" id="IPR022409">
    <property type="entry name" value="PKD/Chitinase_dom"/>
</dbReference>
<feature type="domain" description="Cytochrome c" evidence="8">
    <location>
        <begin position="864"/>
        <end position="949"/>
    </location>
</feature>
<evidence type="ECO:0000256" key="1">
    <source>
        <dbReference type="ARBA" id="ARBA00022448"/>
    </source>
</evidence>
<dbReference type="InterPro" id="IPR009056">
    <property type="entry name" value="Cyt_c-like_dom"/>
</dbReference>
<dbReference type="InterPro" id="IPR029010">
    <property type="entry name" value="ThuA-like"/>
</dbReference>
<dbReference type="GO" id="GO:0030246">
    <property type="term" value="F:carbohydrate binding"/>
    <property type="evidence" value="ECO:0007669"/>
    <property type="project" value="InterPro"/>
</dbReference>
<keyword evidence="3 6" id="KW-0479">Metal-binding</keyword>
<dbReference type="SUPFAM" id="SSF46626">
    <property type="entry name" value="Cytochrome c"/>
    <property type="match status" value="1"/>
</dbReference>
<feature type="domain" description="PKD" evidence="7">
    <location>
        <begin position="703"/>
        <end position="788"/>
    </location>
</feature>
<dbReference type="Gene3D" id="2.120.10.30">
    <property type="entry name" value="TolB, C-terminal domain"/>
    <property type="match status" value="1"/>
</dbReference>
<dbReference type="Gene3D" id="3.40.50.880">
    <property type="match status" value="1"/>
</dbReference>
<dbReference type="Pfam" id="PF03422">
    <property type="entry name" value="CBM_6"/>
    <property type="match status" value="1"/>
</dbReference>
<dbReference type="InterPro" id="IPR029062">
    <property type="entry name" value="Class_I_gatase-like"/>
</dbReference>
<evidence type="ECO:0000256" key="4">
    <source>
        <dbReference type="ARBA" id="ARBA00022982"/>
    </source>
</evidence>
<reference evidence="9 10" key="2">
    <citation type="journal article" date="2010" name="Stand. Genomic Sci.">
        <title>Complete genome sequence of Chitinophaga pinensis type strain (UQM 2034).</title>
        <authorList>
            <person name="Glavina Del Rio T."/>
            <person name="Abt B."/>
            <person name="Spring S."/>
            <person name="Lapidus A."/>
            <person name="Nolan M."/>
            <person name="Tice H."/>
            <person name="Copeland A."/>
            <person name="Cheng J.F."/>
            <person name="Chen F."/>
            <person name="Bruce D."/>
            <person name="Goodwin L."/>
            <person name="Pitluck S."/>
            <person name="Ivanova N."/>
            <person name="Mavromatis K."/>
            <person name="Mikhailova N."/>
            <person name="Pati A."/>
            <person name="Chen A."/>
            <person name="Palaniappan K."/>
            <person name="Land M."/>
            <person name="Hauser L."/>
            <person name="Chang Y.J."/>
            <person name="Jeffries C.D."/>
            <person name="Chain P."/>
            <person name="Saunders E."/>
            <person name="Detter J.C."/>
            <person name="Brettin T."/>
            <person name="Rohde M."/>
            <person name="Goker M."/>
            <person name="Bristow J."/>
            <person name="Eisen J.A."/>
            <person name="Markowitz V."/>
            <person name="Hugenholtz P."/>
            <person name="Kyrpides N.C."/>
            <person name="Klenk H.P."/>
            <person name="Lucas S."/>
        </authorList>
    </citation>
    <scope>NUCLEOTIDE SEQUENCE [LARGE SCALE GENOMIC DNA]</scope>
    <source>
        <strain evidence="10">ATCC 43595 / DSM 2588 / LMG 13176 / NBRC 15968 / NCIMB 11800 / UQM 2034</strain>
    </source>
</reference>
<evidence type="ECO:0000256" key="5">
    <source>
        <dbReference type="ARBA" id="ARBA00023004"/>
    </source>
</evidence>
<dbReference type="CDD" id="cd04084">
    <property type="entry name" value="CBM6_xylanase-like"/>
    <property type="match status" value="1"/>
</dbReference>
<dbReference type="Proteomes" id="UP000002215">
    <property type="component" value="Chromosome"/>
</dbReference>
<dbReference type="InterPro" id="IPR002324">
    <property type="entry name" value="Cyt_c_ID"/>
</dbReference>
<dbReference type="CDD" id="cd00146">
    <property type="entry name" value="PKD"/>
    <property type="match status" value="1"/>
</dbReference>
<dbReference type="EMBL" id="CP001699">
    <property type="protein sequence ID" value="ACU61844.1"/>
    <property type="molecule type" value="Genomic_DNA"/>
</dbReference>
<keyword evidence="5 6" id="KW-0408">Iron</keyword>
<dbReference type="SUPFAM" id="SSF52317">
    <property type="entry name" value="Class I glutamine amidotransferase-like"/>
    <property type="match status" value="1"/>
</dbReference>
<dbReference type="PRINTS" id="PR00606">
    <property type="entry name" value="CYTCHROMECID"/>
</dbReference>
<dbReference type="PROSITE" id="PS50093">
    <property type="entry name" value="PKD"/>
    <property type="match status" value="1"/>
</dbReference>
<dbReference type="Gene3D" id="1.10.760.10">
    <property type="entry name" value="Cytochrome c-like domain"/>
    <property type="match status" value="1"/>
</dbReference>
<dbReference type="PANTHER" id="PTHR40469">
    <property type="entry name" value="SECRETED GLYCOSYL HYDROLASE"/>
    <property type="match status" value="1"/>
</dbReference>
<dbReference type="InterPro" id="IPR036909">
    <property type="entry name" value="Cyt_c-like_dom_sf"/>
</dbReference>
<dbReference type="SUPFAM" id="SSF49299">
    <property type="entry name" value="PKD domain"/>
    <property type="match status" value="1"/>
</dbReference>
<evidence type="ECO:0000259" key="8">
    <source>
        <dbReference type="PROSITE" id="PS51007"/>
    </source>
</evidence>
<dbReference type="Pfam" id="PF18911">
    <property type="entry name" value="PKD_4"/>
    <property type="match status" value="1"/>
</dbReference>
<dbReference type="AlphaFoldDB" id="A0A979G6N6"/>
<dbReference type="SMART" id="SM00089">
    <property type="entry name" value="PKD"/>
    <property type="match status" value="1"/>
</dbReference>
<evidence type="ECO:0000256" key="2">
    <source>
        <dbReference type="ARBA" id="ARBA00022617"/>
    </source>
</evidence>
<dbReference type="PANTHER" id="PTHR40469:SF2">
    <property type="entry name" value="GALACTOSE-BINDING DOMAIN-LIKE SUPERFAMILY PROTEIN"/>
    <property type="match status" value="1"/>
</dbReference>
<feature type="binding site" description="covalent" evidence="6">
    <location>
        <position position="882"/>
    </location>
    <ligand>
        <name>heme c</name>
        <dbReference type="ChEBI" id="CHEBI:61717"/>
    </ligand>
</feature>
<dbReference type="Pfam" id="PF07995">
    <property type="entry name" value="GSDH"/>
    <property type="match status" value="1"/>
</dbReference>
<sequence>MVRRDLWTFMLLSVIGTFGTIYANAQTLRVLVFSKTEGFRHSSIEPGKAAFSKMAAEKNFAVDFTEDASFFNTAVLKRYSAVVFLSTTGDVLNDAQQQEFERYIQAGGGFVGIHAATDCEYDWPWYGRLVGAWFLDHPMPNNVQKGKYYVTAKNSFATKEMPDTFQRMDEFYSFKQIDPGIHPLIKIDEKSYTGGKNGDNHPMSWYHDFDGGRSFYTNMGHTDETFKEDLFLKHLYAGLQYAMSAGKPVTLDYSKAKPEENRFTKVILAEKLNEPMEISVLNDGRILFVERHGAVKLYNIKTKQLKTIATIPVSTKYKDKEGKESEAEDGLLGLNKDPDFASNHWIYLYYSDPAKPQNILTRYTLNGDILDLKSRKVLLEIPTQREQCCHTGGSIDWDGKGNLYLSTGDNTSPRATTYAPIDERAARSPWDAQKSSANTNDLRGKIIRIKPQPDGSYTIPEGNLFPKGTAKTRPEIYIMGDRNPFRLAVDKKSGFLYWGEIGPDASDDSLKGPAGQDEINQAKKPGNYGWPYFVGDNIAYPRVDFTNEQVGGKFDPSKPINTSPNNTGLNELPPAEKAFIWYPYGVSKEFPLLGSGGRSAMAGPVFYSDDFKKAQRAFPDYYDGKLLIYEWMRGWIMAVTLDKDANYVSMERVMPSYKFSNPMDMEFAANGDLYMLEYGSGWFSANDDARLIRIEYNSGNRQPMIRMSTDKPGGAIPLTVNLSAAGTSDPDGDTLKYVWKVTSKNGYTKTIAGQDAALTFAKPGLYKASLTVSDGKGSTAVQSIELTAGNEAPDVRIDIGSNNKSFFKVDKTYTYKVDVKDKEDGSLSAGKIKAADIAVNIDYVMPGQDNQPPATGHKTAPVSSTNTKGLKLLTASDCRACHTDYKKSIGPAYFAVSKKYQGNNSILEKLVKKTITGGKGVWGDVAMPAHPQLSADDAAEMIKYILDLSKPKTTVKSLPVTGTYAAKLPAGEKGAGLFVFNATYTDKGSNGLPGITSVDSITLRNPSINPTKYDIVKDATKMSFSGNSFIIPVQSGSYIGLNHIDLTGITAIDFMAMAPKAQINAAGGIIELHIDTPDGKLLGQTPFIGDAPGGAMFGGKPTQLSVTPTNGFHDIYLVFRNKDAAPGSSLMIVLNTTFRMAD</sequence>
<dbReference type="InterPro" id="IPR005084">
    <property type="entry name" value="CBM6"/>
</dbReference>
<dbReference type="RefSeq" id="WP_012792012.1">
    <property type="nucleotide sequence ID" value="NC_013132.1"/>
</dbReference>